<proteinExistence type="predicted"/>
<protein>
    <recommendedName>
        <fullName evidence="3">PAAR domain-containing protein</fullName>
    </recommendedName>
</protein>
<evidence type="ECO:0000313" key="2">
    <source>
        <dbReference type="Proteomes" id="UP000537188"/>
    </source>
</evidence>
<sequence>MEHAAPRLYTNEVSPEFLQTLDKSHFTEQQLADFHEDALAVVNQRQAYIKAHPPVAIYRVAAEGSQTRNGGVIQQATTPMEFKLDNGQQVRAAQKGDYAVYADGSKAPIVTGAGEGNSHFALVGSRLSNGDEIINTPQGGCVFIAREGVLLAEDFLPAIERVETHQ</sequence>
<comment type="caution">
    <text evidence="1">The sequence shown here is derived from an EMBL/GenBank/DDBJ whole genome shotgun (WGS) entry which is preliminary data.</text>
</comment>
<dbReference type="EMBL" id="JACARF010000025">
    <property type="protein sequence ID" value="NWE78080.1"/>
    <property type="molecule type" value="Genomic_DNA"/>
</dbReference>
<evidence type="ECO:0000313" key="1">
    <source>
        <dbReference type="EMBL" id="NWE78080.1"/>
    </source>
</evidence>
<reference evidence="1 2" key="1">
    <citation type="submission" date="2020-04" db="EMBL/GenBank/DDBJ databases">
        <title>Molecular characterization of pseudomonads from Agaricus bisporus reveal novel blotch 2 pathogens in Western Europe.</title>
        <authorList>
            <person name="Taparia T."/>
            <person name="Krijger M."/>
            <person name="Haynes E."/>
            <person name="Elpinstone J.G."/>
            <person name="Noble R."/>
            <person name="Van Der Wolf J."/>
        </authorList>
    </citation>
    <scope>NUCLEOTIDE SEQUENCE [LARGE SCALE GENOMIC DNA]</scope>
    <source>
        <strain evidence="1 2">IPO3781</strain>
    </source>
</reference>
<gene>
    <name evidence="1" type="ORF">HX828_21245</name>
</gene>
<evidence type="ECO:0008006" key="3">
    <source>
        <dbReference type="Google" id="ProtNLM"/>
    </source>
</evidence>
<dbReference type="AlphaFoldDB" id="A0A7Y8FF14"/>
<accession>A0A7Y8FF14</accession>
<dbReference type="Proteomes" id="UP000537188">
    <property type="component" value="Unassembled WGS sequence"/>
</dbReference>
<dbReference type="RefSeq" id="WP_177115380.1">
    <property type="nucleotide sequence ID" value="NZ_JACARF010000025.1"/>
</dbReference>
<organism evidence="1 2">
    <name type="scientific">Pseudomonas yamanorum</name>
    <dbReference type="NCBI Taxonomy" id="515393"/>
    <lineage>
        <taxon>Bacteria</taxon>
        <taxon>Pseudomonadati</taxon>
        <taxon>Pseudomonadota</taxon>
        <taxon>Gammaproteobacteria</taxon>
        <taxon>Pseudomonadales</taxon>
        <taxon>Pseudomonadaceae</taxon>
        <taxon>Pseudomonas</taxon>
    </lineage>
</organism>
<name>A0A7Y8FF14_9PSED</name>